<dbReference type="PROSITE" id="PS51257">
    <property type="entry name" value="PROKAR_LIPOPROTEIN"/>
    <property type="match status" value="1"/>
</dbReference>
<keyword evidence="2" id="KW-1185">Reference proteome</keyword>
<dbReference type="RefSeq" id="WP_108737517.1">
    <property type="nucleotide sequence ID" value="NZ_CP020919.1"/>
</dbReference>
<dbReference type="OrthoDB" id="1347096at2"/>
<dbReference type="AlphaFoldDB" id="A0A2S1LQF2"/>
<sequence>MKIYLLAFMIVLFTGCDKKTTPEIKANAPQGSVSQRDCHCYDGIGATAKDSPIAAYHFSDGSGITVCGFNEDKVLSEFNVFDCKTGTSITEYGATQSCTTAFKNDTLTIYEQADFPVDDTWKWGSVVFAKETITSHKGVPTSSGKRPVPITATISQEAQKQFLDQLEQQQLQNMETDEILGRLEILALYGNLRAENILLDFGSHTDDVLDGAYAEQYQEALARIKWMKH</sequence>
<dbReference type="Proteomes" id="UP000244677">
    <property type="component" value="Chromosome"/>
</dbReference>
<evidence type="ECO:0000313" key="1">
    <source>
        <dbReference type="EMBL" id="AWG25975.1"/>
    </source>
</evidence>
<organism evidence="1 2">
    <name type="scientific">Flavobacterium kingsejongi</name>
    <dbReference type="NCBI Taxonomy" id="1678728"/>
    <lineage>
        <taxon>Bacteria</taxon>
        <taxon>Pseudomonadati</taxon>
        <taxon>Bacteroidota</taxon>
        <taxon>Flavobacteriia</taxon>
        <taxon>Flavobacteriales</taxon>
        <taxon>Flavobacteriaceae</taxon>
        <taxon>Flavobacterium</taxon>
    </lineage>
</organism>
<evidence type="ECO:0000313" key="2">
    <source>
        <dbReference type="Proteomes" id="UP000244677"/>
    </source>
</evidence>
<evidence type="ECO:0008006" key="3">
    <source>
        <dbReference type="Google" id="ProtNLM"/>
    </source>
</evidence>
<protein>
    <recommendedName>
        <fullName evidence="3">Lipoprotein</fullName>
    </recommendedName>
</protein>
<reference evidence="1 2" key="1">
    <citation type="submission" date="2017-04" db="EMBL/GenBank/DDBJ databases">
        <title>Complete genome sequence of Flavobacterium kingsejong AJ004.</title>
        <authorList>
            <person name="Lee P.C."/>
        </authorList>
    </citation>
    <scope>NUCLEOTIDE SEQUENCE [LARGE SCALE GENOMIC DNA]</scope>
    <source>
        <strain evidence="1 2">AJ004</strain>
    </source>
</reference>
<dbReference type="KEGG" id="fki:FK004_12460"/>
<dbReference type="EMBL" id="CP020919">
    <property type="protein sequence ID" value="AWG25975.1"/>
    <property type="molecule type" value="Genomic_DNA"/>
</dbReference>
<proteinExistence type="predicted"/>
<gene>
    <name evidence="1" type="ORF">FK004_12460</name>
</gene>
<accession>A0A2S1LQF2</accession>
<name>A0A2S1LQF2_9FLAO</name>